<dbReference type="OrthoDB" id="2013972at2759"/>
<dbReference type="EMBL" id="CP031385">
    <property type="protein sequence ID" value="QPG94131.1"/>
    <property type="molecule type" value="Genomic_DNA"/>
</dbReference>
<feature type="domain" description="Methyltransferase" evidence="3">
    <location>
        <begin position="400"/>
        <end position="508"/>
    </location>
</feature>
<evidence type="ECO:0000256" key="1">
    <source>
        <dbReference type="ARBA" id="ARBA00038158"/>
    </source>
</evidence>
<dbReference type="InterPro" id="IPR029063">
    <property type="entry name" value="SAM-dependent_MTases_sf"/>
</dbReference>
<feature type="compositionally biased region" description="Low complexity" evidence="2">
    <location>
        <begin position="182"/>
        <end position="229"/>
    </location>
</feature>
<evidence type="ECO:0000313" key="5">
    <source>
        <dbReference type="Proteomes" id="UP000594364"/>
    </source>
</evidence>
<dbReference type="InterPro" id="IPR041698">
    <property type="entry name" value="Methyltransf_25"/>
</dbReference>
<feature type="region of interest" description="Disordered" evidence="2">
    <location>
        <begin position="161"/>
        <end position="285"/>
    </location>
</feature>
<dbReference type="PANTHER" id="PTHR43591:SF50">
    <property type="entry name" value="METHYLTRANSFERASE DOMAIN-CONTAINING PROTEIN-RELATED"/>
    <property type="match status" value="1"/>
</dbReference>
<protein>
    <recommendedName>
        <fullName evidence="3">Methyltransferase domain-containing protein</fullName>
    </recommendedName>
</protein>
<evidence type="ECO:0000313" key="4">
    <source>
        <dbReference type="EMBL" id="QPG94131.1"/>
    </source>
</evidence>
<feature type="compositionally biased region" description="Basic residues" evidence="2">
    <location>
        <begin position="166"/>
        <end position="181"/>
    </location>
</feature>
<name>A0A7S9KL63_EPIFF</name>
<dbReference type="PANTHER" id="PTHR43591">
    <property type="entry name" value="METHYLTRANSFERASE"/>
    <property type="match status" value="1"/>
</dbReference>
<dbReference type="Gene3D" id="3.40.50.150">
    <property type="entry name" value="Vaccinia Virus protein VP39"/>
    <property type="match status" value="1"/>
</dbReference>
<feature type="compositionally biased region" description="Low complexity" evidence="2">
    <location>
        <begin position="266"/>
        <end position="276"/>
    </location>
</feature>
<dbReference type="InterPro" id="IPR023198">
    <property type="entry name" value="PGP-like_dom2"/>
</dbReference>
<keyword evidence="5" id="KW-1185">Reference proteome</keyword>
<dbReference type="Gene3D" id="1.10.150.240">
    <property type="entry name" value="Putative phosphatase, domain 2"/>
    <property type="match status" value="1"/>
</dbReference>
<sequence length="721" mass="78903">MCGCRPNNYQTTTKQLPNNYQTTTKQLPNNYQTTTKQLPNNYQTTTKQLPNNYQTTITDNRLAAPQPWATPSAKDAQGGIKSVQTAIQGLVSEFQGAYQAAGSPGAVLCSVGKGLESRRKRNARPSSWSAQTSVCSARLAGSKGMMGFINAIALPNAGIAPVPLPKQHRPLRPAQRQRRRQQQQQQPALHQTSRRSSSGSTSPPTNSPDSSSRRPLLGHSRTSSGSHASRSVHESFLQTDRPAAGHHKSAAVASPVHAQFHPPPAWISSPASPSVATNGPNSLHRPLRQSRHVAIGLHGVNMNAPTLSAESVSSASGTTIHSARTNMTSDAQGLGDNSLLSRPFIQRNGRTYLNDPALPYPLPSDLTELHRQSLRTLLLIQMFGAPVCSPSLSKKPPRRVLEIGCGSGFWSMMCHRYFKGLFKDDKISFTGIDIAPVSPGSANLAADATQPDREMNWEFVNHDIRQMPWPFSSEEFDLIMVKDMSLAVTHGQNQDFIDEYLRLLRPGGTVEIWESDHLIRMLRPHVPGSASTADEADEQEAASSLGAYVMSPNTPMSAPLNPFLVEYNTWLTRAFEIRDLSAVPCAYIGPVLLQESETLTEVRSRRLAIPLSEVRWEREGVGGILTRDGTQTGEAQGKEQKSERTLAAGQIALRKTALLTVVQQVQALEPILREAGGKSQDEWDVWLGKMMGDLMSENGASWGECLEVGAFWARKRKNNRV</sequence>
<accession>A0A7S9KL63</accession>
<dbReference type="Proteomes" id="UP000594364">
    <property type="component" value="Chromosome 1"/>
</dbReference>
<evidence type="ECO:0000256" key="2">
    <source>
        <dbReference type="SAM" id="MobiDB-lite"/>
    </source>
</evidence>
<dbReference type="Pfam" id="PF13649">
    <property type="entry name" value="Methyltransf_25"/>
    <property type="match status" value="1"/>
</dbReference>
<dbReference type="CDD" id="cd02440">
    <property type="entry name" value="AdoMet_MTases"/>
    <property type="match status" value="1"/>
</dbReference>
<proteinExistence type="inferred from homology"/>
<organism evidence="4 5">
    <name type="scientific">Epichloe festucae (strain Fl1)</name>
    <dbReference type="NCBI Taxonomy" id="877507"/>
    <lineage>
        <taxon>Eukaryota</taxon>
        <taxon>Fungi</taxon>
        <taxon>Dikarya</taxon>
        <taxon>Ascomycota</taxon>
        <taxon>Pezizomycotina</taxon>
        <taxon>Sordariomycetes</taxon>
        <taxon>Hypocreomycetidae</taxon>
        <taxon>Hypocreales</taxon>
        <taxon>Clavicipitaceae</taxon>
        <taxon>Epichloe</taxon>
    </lineage>
</organism>
<gene>
    <name evidence="4" type="ORF">C2857_004903</name>
</gene>
<dbReference type="SUPFAM" id="SSF53335">
    <property type="entry name" value="S-adenosyl-L-methionine-dependent methyltransferases"/>
    <property type="match status" value="1"/>
</dbReference>
<dbReference type="AlphaFoldDB" id="A0A7S9KL63"/>
<reference evidence="4 5" key="1">
    <citation type="journal article" date="2018" name="PLoS Genet.">
        <title>Repeat elements organise 3D genome structure and mediate transcription in the filamentous fungus Epichloe festucae.</title>
        <authorList>
            <person name="Winter D.J."/>
            <person name="Ganley A.R.D."/>
            <person name="Young C.A."/>
            <person name="Liachko I."/>
            <person name="Schardl C.L."/>
            <person name="Dupont P.Y."/>
            <person name="Berry D."/>
            <person name="Ram A."/>
            <person name="Scott B."/>
            <person name="Cox M.P."/>
        </authorList>
    </citation>
    <scope>NUCLEOTIDE SEQUENCE [LARGE SCALE GENOMIC DNA]</scope>
    <source>
        <strain evidence="4 5">Fl1</strain>
    </source>
</reference>
<evidence type="ECO:0000259" key="3">
    <source>
        <dbReference type="Pfam" id="PF13649"/>
    </source>
</evidence>
<comment type="similarity">
    <text evidence="1">Belongs to the methyltransferase superfamily. LaeA methyltransferase family.</text>
</comment>